<reference evidence="2" key="1">
    <citation type="submission" date="2022-10" db="EMBL/GenBank/DDBJ databases">
        <title>The complete genomes of actinobacterial strains from the NBC collection.</title>
        <authorList>
            <person name="Joergensen T.S."/>
            <person name="Alvarez Arevalo M."/>
            <person name="Sterndorff E.B."/>
            <person name="Faurdal D."/>
            <person name="Vuksanovic O."/>
            <person name="Mourched A.-S."/>
            <person name="Charusanti P."/>
            <person name="Shaw S."/>
            <person name="Blin K."/>
            <person name="Weber T."/>
        </authorList>
    </citation>
    <scope>NUCLEOTIDE SEQUENCE</scope>
    <source>
        <strain evidence="2">NBC_00003</strain>
    </source>
</reference>
<accession>A0AAU2UY04</accession>
<dbReference type="Gene3D" id="3.30.1460.30">
    <property type="entry name" value="YgaC/TfoX-N like chaperone"/>
    <property type="match status" value="1"/>
</dbReference>
<feature type="domain" description="TfoX N-terminal" evidence="1">
    <location>
        <begin position="23"/>
        <end position="103"/>
    </location>
</feature>
<dbReference type="InterPro" id="IPR007076">
    <property type="entry name" value="TfoX_N"/>
</dbReference>
<protein>
    <submittedName>
        <fullName evidence="2">TfoX/Sxy family protein</fullName>
    </submittedName>
</protein>
<evidence type="ECO:0000313" key="2">
    <source>
        <dbReference type="EMBL" id="WTW59765.1"/>
    </source>
</evidence>
<gene>
    <name evidence="2" type="ORF">OG549_03355</name>
</gene>
<dbReference type="AlphaFoldDB" id="A0AAU2UY04"/>
<dbReference type="Pfam" id="PF04993">
    <property type="entry name" value="TfoX_N"/>
    <property type="match status" value="1"/>
</dbReference>
<dbReference type="SUPFAM" id="SSF159894">
    <property type="entry name" value="YgaC/TfoX-N like"/>
    <property type="match status" value="1"/>
</dbReference>
<proteinExistence type="predicted"/>
<sequence>MTYDEVLAGRVRERLEKADLAAAEKKVFGSILFLERGNTVAGVSGDELLVRVNPADIDAVLAQPGTRLYELRGRTSKGWVLVAGEVLDDEVLDEWLREAWEVAAELPPK</sequence>
<evidence type="ECO:0000259" key="1">
    <source>
        <dbReference type="Pfam" id="PF04993"/>
    </source>
</evidence>
<organism evidence="2">
    <name type="scientific">Streptomyces sp. NBC_00003</name>
    <dbReference type="NCBI Taxonomy" id="2903608"/>
    <lineage>
        <taxon>Bacteria</taxon>
        <taxon>Bacillati</taxon>
        <taxon>Actinomycetota</taxon>
        <taxon>Actinomycetes</taxon>
        <taxon>Kitasatosporales</taxon>
        <taxon>Streptomycetaceae</taxon>
        <taxon>Streptomyces</taxon>
    </lineage>
</organism>
<name>A0AAU2UY04_9ACTN</name>
<dbReference type="EMBL" id="CP108318">
    <property type="protein sequence ID" value="WTW59765.1"/>
    <property type="molecule type" value="Genomic_DNA"/>
</dbReference>